<organism evidence="1 2">
    <name type="scientific">Streptoalloteichus hindustanus</name>
    <dbReference type="NCBI Taxonomy" id="2017"/>
    <lineage>
        <taxon>Bacteria</taxon>
        <taxon>Bacillati</taxon>
        <taxon>Actinomycetota</taxon>
        <taxon>Actinomycetes</taxon>
        <taxon>Pseudonocardiales</taxon>
        <taxon>Pseudonocardiaceae</taxon>
        <taxon>Streptoalloteichus</taxon>
    </lineage>
</organism>
<dbReference type="RefSeq" id="WP_159447698.1">
    <property type="nucleotide sequence ID" value="NZ_FQVN01000002.1"/>
</dbReference>
<reference evidence="1 2" key="1">
    <citation type="submission" date="2016-11" db="EMBL/GenBank/DDBJ databases">
        <authorList>
            <person name="Jaros S."/>
            <person name="Januszkiewicz K."/>
            <person name="Wedrychowicz H."/>
        </authorList>
    </citation>
    <scope>NUCLEOTIDE SEQUENCE [LARGE SCALE GENOMIC DNA]</scope>
    <source>
        <strain evidence="1 2">DSM 44523</strain>
    </source>
</reference>
<accession>A0A1M4XSS9</accession>
<evidence type="ECO:0000313" key="1">
    <source>
        <dbReference type="EMBL" id="SHE96617.1"/>
    </source>
</evidence>
<dbReference type="Proteomes" id="UP000184501">
    <property type="component" value="Unassembled WGS sequence"/>
</dbReference>
<dbReference type="AlphaFoldDB" id="A0A1M4XSS9"/>
<name>A0A1M4XSS9_STRHI</name>
<dbReference type="EMBL" id="FQVN01000002">
    <property type="protein sequence ID" value="SHE96617.1"/>
    <property type="molecule type" value="Genomic_DNA"/>
</dbReference>
<protein>
    <submittedName>
        <fullName evidence="1">Uncharacterized protein</fullName>
    </submittedName>
</protein>
<sequence length="53" mass="5967">METPDAQGDSETEFFSTTITDVIDVFRVGLRALLDRGAISERHVLRVCPPAFW</sequence>
<proteinExistence type="predicted"/>
<keyword evidence="2" id="KW-1185">Reference proteome</keyword>
<dbReference type="STRING" id="2017.SAMN05444320_102112"/>
<gene>
    <name evidence="1" type="ORF">SAMN05444320_102112</name>
</gene>
<evidence type="ECO:0000313" key="2">
    <source>
        <dbReference type="Proteomes" id="UP000184501"/>
    </source>
</evidence>